<evidence type="ECO:0000313" key="1">
    <source>
        <dbReference type="EMBL" id="GBN78712.1"/>
    </source>
</evidence>
<name>A0A4Y2RS98_ARAVE</name>
<accession>A0A4Y2RS98</accession>
<sequence length="121" mass="13360">MSLGIETPFIETRSHIDRPMNGFLSDRDEFSFGIALKCLIGDGCIRSSISGCSNAHILTLQSEFLPNLAALKETVCPVERQMRQTCIGIYPPSLLGECISACYAVEERGVSRATEYEKKIL</sequence>
<dbReference type="Proteomes" id="UP000499080">
    <property type="component" value="Unassembled WGS sequence"/>
</dbReference>
<protein>
    <submittedName>
        <fullName evidence="1">Uncharacterized protein</fullName>
    </submittedName>
</protein>
<comment type="caution">
    <text evidence="1">The sequence shown here is derived from an EMBL/GenBank/DDBJ whole genome shotgun (WGS) entry which is preliminary data.</text>
</comment>
<proteinExistence type="predicted"/>
<gene>
    <name evidence="1" type="ORF">AVEN_132580_1</name>
</gene>
<organism evidence="1 2">
    <name type="scientific">Araneus ventricosus</name>
    <name type="common">Orbweaver spider</name>
    <name type="synonym">Epeira ventricosa</name>
    <dbReference type="NCBI Taxonomy" id="182803"/>
    <lineage>
        <taxon>Eukaryota</taxon>
        <taxon>Metazoa</taxon>
        <taxon>Ecdysozoa</taxon>
        <taxon>Arthropoda</taxon>
        <taxon>Chelicerata</taxon>
        <taxon>Arachnida</taxon>
        <taxon>Araneae</taxon>
        <taxon>Araneomorphae</taxon>
        <taxon>Entelegynae</taxon>
        <taxon>Araneoidea</taxon>
        <taxon>Araneidae</taxon>
        <taxon>Araneus</taxon>
    </lineage>
</organism>
<evidence type="ECO:0000313" key="2">
    <source>
        <dbReference type="Proteomes" id="UP000499080"/>
    </source>
</evidence>
<dbReference type="EMBL" id="BGPR01018279">
    <property type="protein sequence ID" value="GBN78712.1"/>
    <property type="molecule type" value="Genomic_DNA"/>
</dbReference>
<keyword evidence="2" id="KW-1185">Reference proteome</keyword>
<reference evidence="1 2" key="1">
    <citation type="journal article" date="2019" name="Sci. Rep.">
        <title>Orb-weaving spider Araneus ventricosus genome elucidates the spidroin gene catalogue.</title>
        <authorList>
            <person name="Kono N."/>
            <person name="Nakamura H."/>
            <person name="Ohtoshi R."/>
            <person name="Moran D.A.P."/>
            <person name="Shinohara A."/>
            <person name="Yoshida Y."/>
            <person name="Fujiwara M."/>
            <person name="Mori M."/>
            <person name="Tomita M."/>
            <person name="Arakawa K."/>
        </authorList>
    </citation>
    <scope>NUCLEOTIDE SEQUENCE [LARGE SCALE GENOMIC DNA]</scope>
</reference>
<dbReference type="AlphaFoldDB" id="A0A4Y2RS98"/>